<dbReference type="Pfam" id="PF13391">
    <property type="entry name" value="HNH_2"/>
    <property type="match status" value="1"/>
</dbReference>
<reference evidence="3" key="1">
    <citation type="submission" date="2016-11" db="EMBL/GenBank/DDBJ databases">
        <title>The genome sequence of Colletotrichum cuscutae.</title>
        <authorList>
            <person name="Baroncelli R."/>
        </authorList>
    </citation>
    <scope>NUCLEOTIDE SEQUENCE</scope>
    <source>
        <strain evidence="3">IMI 304802</strain>
    </source>
</reference>
<dbReference type="Proteomes" id="UP001239213">
    <property type="component" value="Unassembled WGS sequence"/>
</dbReference>
<name>A0AAI9UQS5_9PEZI</name>
<protein>
    <recommendedName>
        <fullName evidence="2">HNH nuclease domain-containing protein</fullName>
    </recommendedName>
</protein>
<organism evidence="3 4">
    <name type="scientific">Colletotrichum cuscutae</name>
    <dbReference type="NCBI Taxonomy" id="1209917"/>
    <lineage>
        <taxon>Eukaryota</taxon>
        <taxon>Fungi</taxon>
        <taxon>Dikarya</taxon>
        <taxon>Ascomycota</taxon>
        <taxon>Pezizomycotina</taxon>
        <taxon>Sordariomycetes</taxon>
        <taxon>Hypocreomycetidae</taxon>
        <taxon>Glomerellales</taxon>
        <taxon>Glomerellaceae</taxon>
        <taxon>Colletotrichum</taxon>
        <taxon>Colletotrichum acutatum species complex</taxon>
    </lineage>
</organism>
<proteinExistence type="predicted"/>
<evidence type="ECO:0000256" key="1">
    <source>
        <dbReference type="SAM" id="MobiDB-lite"/>
    </source>
</evidence>
<feature type="compositionally biased region" description="Polar residues" evidence="1">
    <location>
        <begin position="143"/>
        <end position="164"/>
    </location>
</feature>
<evidence type="ECO:0000259" key="2">
    <source>
        <dbReference type="Pfam" id="PF13391"/>
    </source>
</evidence>
<comment type="caution">
    <text evidence="3">The sequence shown here is derived from an EMBL/GenBank/DDBJ whole genome shotgun (WGS) entry which is preliminary data.</text>
</comment>
<keyword evidence="4" id="KW-1185">Reference proteome</keyword>
<sequence length="434" mass="49564">MANEDRETEEWKAKTRPTIEQLDKLESFLTSETEHVQHTHYLGDLEQKLPLIKQIYESIPQFFQRDLHTGCFWSVLWTLDVHSLVDMAKQFERHKPLESLESHQFFIGQRKAAEEFPGLVFMCMKGYPTKRNLDIEQPDKQTLGDTASSATKQRRGSTPEQPVTPQKVPKKTAEDTPQKTPKITRNKAKSEAALVRDNKLCVVTNKKYPQVCHIIPFGLLNYKSDFLQALGALEAWYGKEAMEKAQQLLCKSNDNICILDEPANMLTLNGQLHKFWAEGQFMLKPHGQPYEVPVEDDSVTTDVQTINQSDPSHSMSTKLAEKQPAKSSRWCQEMTFNWLGHTGYKMDRSINFNVNPRHKSKPIDHKTLGATGLDPWEPVLDGRLIKVYADRKADLPSYDLLQLQANILAAFSLAASADPMFYESDDEDVDAFSY</sequence>
<evidence type="ECO:0000313" key="3">
    <source>
        <dbReference type="EMBL" id="KAK1462995.1"/>
    </source>
</evidence>
<dbReference type="InterPro" id="IPR003615">
    <property type="entry name" value="HNH_nuc"/>
</dbReference>
<feature type="region of interest" description="Disordered" evidence="1">
    <location>
        <begin position="134"/>
        <end position="189"/>
    </location>
</feature>
<evidence type="ECO:0000313" key="4">
    <source>
        <dbReference type="Proteomes" id="UP001239213"/>
    </source>
</evidence>
<dbReference type="AlphaFoldDB" id="A0AAI9UQS5"/>
<feature type="domain" description="HNH nuclease" evidence="2">
    <location>
        <begin position="201"/>
        <end position="283"/>
    </location>
</feature>
<accession>A0AAI9UQS5</accession>
<dbReference type="EMBL" id="MPDP01000268">
    <property type="protein sequence ID" value="KAK1462995.1"/>
    <property type="molecule type" value="Genomic_DNA"/>
</dbReference>
<gene>
    <name evidence="3" type="ORF">CCUS01_08400</name>
</gene>